<dbReference type="PANTHER" id="PTHR31435:SF10">
    <property type="entry name" value="BSR4717 PROTEIN"/>
    <property type="match status" value="1"/>
</dbReference>
<keyword evidence="3" id="KW-1185">Reference proteome</keyword>
<name>A0A1H7G445_9HYPH</name>
<evidence type="ECO:0000259" key="1">
    <source>
        <dbReference type="PROSITE" id="PS51729"/>
    </source>
</evidence>
<reference evidence="3" key="1">
    <citation type="submission" date="2016-10" db="EMBL/GenBank/DDBJ databases">
        <authorList>
            <person name="Varghese N."/>
            <person name="Submissions S."/>
        </authorList>
    </citation>
    <scope>NUCLEOTIDE SEQUENCE [LARGE SCALE GENOMIC DNA]</scope>
    <source>
        <strain evidence="3">LMG 26383,CCUG 61248,R- 45681</strain>
    </source>
</reference>
<dbReference type="InterPro" id="IPR031165">
    <property type="entry name" value="GNAT_YJDJ"/>
</dbReference>
<dbReference type="STRING" id="1036779.SAMN04515666_101243"/>
<organism evidence="2 3">
    <name type="scientific">Bosea lupini</name>
    <dbReference type="NCBI Taxonomy" id="1036779"/>
    <lineage>
        <taxon>Bacteria</taxon>
        <taxon>Pseudomonadati</taxon>
        <taxon>Pseudomonadota</taxon>
        <taxon>Alphaproteobacteria</taxon>
        <taxon>Hyphomicrobiales</taxon>
        <taxon>Boseaceae</taxon>
        <taxon>Bosea</taxon>
    </lineage>
</organism>
<sequence>MTQDLEADRAEVVERSETGRFELDFPGGQAFAVYRSEGDRIVVTHTEVPPAFNGRGIGSQLAEGIFRIARASGRRVVPRCSFVVAWAHRHPDYRDVLA</sequence>
<dbReference type="Pfam" id="PF14542">
    <property type="entry name" value="Acetyltransf_CG"/>
    <property type="match status" value="1"/>
</dbReference>
<dbReference type="SUPFAM" id="SSF55729">
    <property type="entry name" value="Acyl-CoA N-acyltransferases (Nat)"/>
    <property type="match status" value="1"/>
</dbReference>
<dbReference type="Gene3D" id="3.40.630.30">
    <property type="match status" value="1"/>
</dbReference>
<dbReference type="PANTHER" id="PTHR31435">
    <property type="entry name" value="PROTEIN NATD1"/>
    <property type="match status" value="1"/>
</dbReference>
<gene>
    <name evidence="2" type="ORF">SAMN04515666_101243</name>
</gene>
<dbReference type="OrthoDB" id="9800945at2"/>
<dbReference type="PROSITE" id="PS51729">
    <property type="entry name" value="GNAT_YJDJ"/>
    <property type="match status" value="1"/>
</dbReference>
<protein>
    <recommendedName>
        <fullName evidence="1">N-acetyltransferase domain-containing protein</fullName>
    </recommendedName>
</protein>
<accession>A0A1H7G445</accession>
<dbReference type="AlphaFoldDB" id="A0A1H7G445"/>
<dbReference type="InterPro" id="IPR016181">
    <property type="entry name" value="Acyl_CoA_acyltransferase"/>
</dbReference>
<dbReference type="Proteomes" id="UP000199664">
    <property type="component" value="Unassembled WGS sequence"/>
</dbReference>
<dbReference type="RefSeq" id="WP_091828931.1">
    <property type="nucleotide sequence ID" value="NZ_FOAN01000001.1"/>
</dbReference>
<evidence type="ECO:0000313" key="2">
    <source>
        <dbReference type="EMBL" id="SEK32868.1"/>
    </source>
</evidence>
<dbReference type="InterPro" id="IPR045057">
    <property type="entry name" value="Gcn5-rel_NAT"/>
</dbReference>
<evidence type="ECO:0000313" key="3">
    <source>
        <dbReference type="Proteomes" id="UP000199664"/>
    </source>
</evidence>
<feature type="domain" description="N-acetyltransferase" evidence="1">
    <location>
        <begin position="13"/>
        <end position="98"/>
    </location>
</feature>
<proteinExistence type="predicted"/>
<dbReference type="EMBL" id="FOAN01000001">
    <property type="protein sequence ID" value="SEK32868.1"/>
    <property type="molecule type" value="Genomic_DNA"/>
</dbReference>